<name>A0A6S6QX07_9HYPH</name>
<evidence type="ECO:0000313" key="10">
    <source>
        <dbReference type="EMBL" id="BCJ91571.1"/>
    </source>
</evidence>
<evidence type="ECO:0000256" key="2">
    <source>
        <dbReference type="ARBA" id="ARBA00022475"/>
    </source>
</evidence>
<dbReference type="NCBIfam" id="TIGR00254">
    <property type="entry name" value="GGDEF"/>
    <property type="match status" value="1"/>
</dbReference>
<dbReference type="InterPro" id="IPR001633">
    <property type="entry name" value="EAL_dom"/>
</dbReference>
<keyword evidence="5 6" id="KW-0472">Membrane</keyword>
<evidence type="ECO:0000256" key="1">
    <source>
        <dbReference type="ARBA" id="ARBA00004651"/>
    </source>
</evidence>
<evidence type="ECO:0000313" key="11">
    <source>
        <dbReference type="Proteomes" id="UP000515317"/>
    </source>
</evidence>
<feature type="domain" description="GGDEF" evidence="9">
    <location>
        <begin position="401"/>
        <end position="535"/>
    </location>
</feature>
<dbReference type="PROSITE" id="PS50887">
    <property type="entry name" value="GGDEF"/>
    <property type="match status" value="1"/>
</dbReference>
<dbReference type="InterPro" id="IPR003660">
    <property type="entry name" value="HAMP_dom"/>
</dbReference>
<dbReference type="CDD" id="cd01949">
    <property type="entry name" value="GGDEF"/>
    <property type="match status" value="1"/>
</dbReference>
<feature type="transmembrane region" description="Helical" evidence="6">
    <location>
        <begin position="280"/>
        <end position="298"/>
    </location>
</feature>
<dbReference type="SMART" id="SM00304">
    <property type="entry name" value="HAMP"/>
    <property type="match status" value="1"/>
</dbReference>
<dbReference type="InterPro" id="IPR043128">
    <property type="entry name" value="Rev_trsase/Diguanyl_cyclase"/>
</dbReference>
<dbReference type="PANTHER" id="PTHR44757">
    <property type="entry name" value="DIGUANYLATE CYCLASE DGCP"/>
    <property type="match status" value="1"/>
</dbReference>
<dbReference type="RefSeq" id="WP_222875212.1">
    <property type="nucleotide sequence ID" value="NZ_AP023361.1"/>
</dbReference>
<dbReference type="InterPro" id="IPR035919">
    <property type="entry name" value="EAL_sf"/>
</dbReference>
<evidence type="ECO:0000259" key="7">
    <source>
        <dbReference type="PROSITE" id="PS50883"/>
    </source>
</evidence>
<reference evidence="10 11" key="1">
    <citation type="submission" date="2020-08" db="EMBL/GenBank/DDBJ databases">
        <title>Genome sequence of Rhizobiales bacterium strain IZ6.</title>
        <authorList>
            <person name="Nakai R."/>
            <person name="Naganuma T."/>
        </authorList>
    </citation>
    <scope>NUCLEOTIDE SEQUENCE [LARGE SCALE GENOMIC DNA]</scope>
    <source>
        <strain evidence="10 11">IZ6</strain>
    </source>
</reference>
<dbReference type="CDD" id="cd12914">
    <property type="entry name" value="PDC1_DGC_like"/>
    <property type="match status" value="1"/>
</dbReference>
<comment type="subcellular location">
    <subcellularLocation>
        <location evidence="1">Cell membrane</location>
        <topology evidence="1">Multi-pass membrane protein</topology>
    </subcellularLocation>
</comment>
<dbReference type="SUPFAM" id="SSF158472">
    <property type="entry name" value="HAMP domain-like"/>
    <property type="match status" value="1"/>
</dbReference>
<dbReference type="SMART" id="SM00267">
    <property type="entry name" value="GGDEF"/>
    <property type="match status" value="1"/>
</dbReference>
<evidence type="ECO:0000259" key="8">
    <source>
        <dbReference type="PROSITE" id="PS50885"/>
    </source>
</evidence>
<feature type="domain" description="HAMP" evidence="8">
    <location>
        <begin position="300"/>
        <end position="353"/>
    </location>
</feature>
<accession>A0A6S6QX07</accession>
<dbReference type="Pfam" id="PF00672">
    <property type="entry name" value="HAMP"/>
    <property type="match status" value="1"/>
</dbReference>
<dbReference type="InterPro" id="IPR033479">
    <property type="entry name" value="dCache_1"/>
</dbReference>
<dbReference type="Gene3D" id="3.30.450.20">
    <property type="entry name" value="PAS domain"/>
    <property type="match status" value="1"/>
</dbReference>
<feature type="domain" description="EAL" evidence="7">
    <location>
        <begin position="544"/>
        <end position="794"/>
    </location>
</feature>
<keyword evidence="4 6" id="KW-1133">Transmembrane helix</keyword>
<dbReference type="SUPFAM" id="SSF141868">
    <property type="entry name" value="EAL domain-like"/>
    <property type="match status" value="1"/>
</dbReference>
<dbReference type="Pfam" id="PF00990">
    <property type="entry name" value="GGDEF"/>
    <property type="match status" value="1"/>
</dbReference>
<dbReference type="SMART" id="SM00052">
    <property type="entry name" value="EAL"/>
    <property type="match status" value="1"/>
</dbReference>
<dbReference type="CDD" id="cd06225">
    <property type="entry name" value="HAMP"/>
    <property type="match status" value="1"/>
</dbReference>
<dbReference type="GO" id="GO:0005886">
    <property type="term" value="C:plasma membrane"/>
    <property type="evidence" value="ECO:0007669"/>
    <property type="project" value="UniProtKB-SubCell"/>
</dbReference>
<keyword evidence="3 6" id="KW-0812">Transmembrane</keyword>
<dbReference type="InterPro" id="IPR052155">
    <property type="entry name" value="Biofilm_reg_signaling"/>
</dbReference>
<dbReference type="Pfam" id="PF00563">
    <property type="entry name" value="EAL"/>
    <property type="match status" value="1"/>
</dbReference>
<organism evidence="10 11">
    <name type="scientific">Terrihabitans soli</name>
    <dbReference type="NCBI Taxonomy" id="708113"/>
    <lineage>
        <taxon>Bacteria</taxon>
        <taxon>Pseudomonadati</taxon>
        <taxon>Pseudomonadota</taxon>
        <taxon>Alphaproteobacteria</taxon>
        <taxon>Hyphomicrobiales</taxon>
        <taxon>Terrihabitans</taxon>
    </lineage>
</organism>
<dbReference type="PROSITE" id="PS50883">
    <property type="entry name" value="EAL"/>
    <property type="match status" value="1"/>
</dbReference>
<dbReference type="Gene3D" id="3.20.20.450">
    <property type="entry name" value="EAL domain"/>
    <property type="match status" value="1"/>
</dbReference>
<gene>
    <name evidence="10" type="ORF">IZ6_23060</name>
</gene>
<dbReference type="PANTHER" id="PTHR44757:SF2">
    <property type="entry name" value="BIOFILM ARCHITECTURE MAINTENANCE PROTEIN MBAA"/>
    <property type="match status" value="1"/>
</dbReference>
<dbReference type="CDD" id="cd01948">
    <property type="entry name" value="EAL"/>
    <property type="match status" value="1"/>
</dbReference>
<evidence type="ECO:0000259" key="9">
    <source>
        <dbReference type="PROSITE" id="PS50887"/>
    </source>
</evidence>
<evidence type="ECO:0008006" key="12">
    <source>
        <dbReference type="Google" id="ProtNLM"/>
    </source>
</evidence>
<dbReference type="Gene3D" id="6.10.340.10">
    <property type="match status" value="1"/>
</dbReference>
<dbReference type="SUPFAM" id="SSF55073">
    <property type="entry name" value="Nucleotide cyclase"/>
    <property type="match status" value="1"/>
</dbReference>
<dbReference type="Gene3D" id="3.30.70.270">
    <property type="match status" value="1"/>
</dbReference>
<evidence type="ECO:0000256" key="5">
    <source>
        <dbReference type="ARBA" id="ARBA00023136"/>
    </source>
</evidence>
<dbReference type="InterPro" id="IPR029787">
    <property type="entry name" value="Nucleotide_cyclase"/>
</dbReference>
<dbReference type="PROSITE" id="PS50885">
    <property type="entry name" value="HAMP"/>
    <property type="match status" value="1"/>
</dbReference>
<evidence type="ECO:0000256" key="4">
    <source>
        <dbReference type="ARBA" id="ARBA00022989"/>
    </source>
</evidence>
<dbReference type="KEGG" id="tso:IZ6_23060"/>
<dbReference type="InterPro" id="IPR000160">
    <property type="entry name" value="GGDEF_dom"/>
</dbReference>
<dbReference type="Pfam" id="PF02743">
    <property type="entry name" value="dCache_1"/>
    <property type="match status" value="1"/>
</dbReference>
<sequence length="802" mass="87819">MRLRWPLKIGIRARLIVIMAIAAAALAFDSALEITARRDHHIEEAKARMMLVAQNAASKQYEFASAARVLLGVVTKLAPSIDACGEDFRQIAADSKWLKAITIAAPNGDLVCSSGPAKGKINFADRPYFQEVLKTRGFVLSDYVVGRVHKVPVVLAAAPRMDDSGSVDSVIILSIDLSWLDQVTRSIGGEDTTVLLVDSMSTVVSADIRNQDMTGRNLSQESLFRRLAEQDSRPIFGAGPDGIRRLYTSTRLPGTQARLILGFREDKLLAPVYRITQAETLKAILFFLILFTIAWMMAERSILRPIKALTAAASAFGAGDRNRRVDTAQLPGDFAELAHTFNHTADLLARNEALIVEKNRRLGEANARLGDLAQRDELTGLANRRVLADRLEQVFAADSEEKVALLVLDLDKFKPVNDLMGHPVGDAVLREAARRLNELKEEGDLVARLGGDEFAIVLVCGGEGCDRPRQVAKEVVRAMATPFAVTKGHVEIGGTVGVALSGRDASGPDELLRAADLAMYRGKRDERGGFRFFEKSMHAELQSRVTLETELRAGIRAGEIIPFYQPIIELKTGRIVGLEILARWNHPSKGILPPGVFIGVATEVGLAEPLTRHVLGAACRDARHWPEDMMLSVNLSPSQLSDPLLPTLMASIAMDYGIAPKRIEIEITEDALIQDFEAVQQVMQNFRNLGIRIALDDFGTGYSSLQNLHELRFDKIKIDRSFVTDLLNNEDSRKLVSAIVALALNLRLPVTAEGIEDLAVAEMLAAIGCTYGQGYAFGRPMPAKDITAMLRDKSEIAQARVA</sequence>
<dbReference type="Proteomes" id="UP000515317">
    <property type="component" value="Chromosome"/>
</dbReference>
<evidence type="ECO:0000256" key="6">
    <source>
        <dbReference type="SAM" id="Phobius"/>
    </source>
</evidence>
<keyword evidence="11" id="KW-1185">Reference proteome</keyword>
<protein>
    <recommendedName>
        <fullName evidence="12">EAL domain-containing protein</fullName>
    </recommendedName>
</protein>
<proteinExistence type="predicted"/>
<evidence type="ECO:0000256" key="3">
    <source>
        <dbReference type="ARBA" id="ARBA00022692"/>
    </source>
</evidence>
<keyword evidence="2" id="KW-1003">Cell membrane</keyword>
<dbReference type="GO" id="GO:0007165">
    <property type="term" value="P:signal transduction"/>
    <property type="evidence" value="ECO:0007669"/>
    <property type="project" value="InterPro"/>
</dbReference>
<dbReference type="AlphaFoldDB" id="A0A6S6QX07"/>
<dbReference type="EMBL" id="AP023361">
    <property type="protein sequence ID" value="BCJ91571.1"/>
    <property type="molecule type" value="Genomic_DNA"/>
</dbReference>